<evidence type="ECO:0000256" key="3">
    <source>
        <dbReference type="ARBA" id="ARBA00023163"/>
    </source>
</evidence>
<evidence type="ECO:0000259" key="5">
    <source>
        <dbReference type="PROSITE" id="PS50977"/>
    </source>
</evidence>
<dbReference type="InterPro" id="IPR009057">
    <property type="entry name" value="Homeodomain-like_sf"/>
</dbReference>
<sequence length="227" mass="25648">MGRKPQSEASKQRKIESILKTAQEMILETSYDGVKISELARRSGMAKGTVFLYFPTKEEIFFSLFTHSIRSWFHRFGEALEAQINAGITLDVEIFLQELFESLNDVPHLPRMMVLLHSRIAPGLEQREEYSDFQIQILDAGGELLESYFSFLEKGVGAAVFGRILASLSGLETFGEIWAGFAIEACQNIQDPLLQHSSLGDAEHGKLHALDFYIQTVRRILKGYSIQ</sequence>
<dbReference type="HOGENOM" id="CLU_1223519_0_0_12"/>
<proteinExistence type="predicted"/>
<organism evidence="6 7">
    <name type="scientific">Salinispira pacifica</name>
    <dbReference type="NCBI Taxonomy" id="1307761"/>
    <lineage>
        <taxon>Bacteria</taxon>
        <taxon>Pseudomonadati</taxon>
        <taxon>Spirochaetota</taxon>
        <taxon>Spirochaetia</taxon>
        <taxon>Spirochaetales</taxon>
        <taxon>Spirochaetaceae</taxon>
        <taxon>Salinispira</taxon>
    </lineage>
</organism>
<dbReference type="STRING" id="1307761.L21SP2_1719"/>
<evidence type="ECO:0000313" key="6">
    <source>
        <dbReference type="EMBL" id="AHC15098.1"/>
    </source>
</evidence>
<dbReference type="PANTHER" id="PTHR30055">
    <property type="entry name" value="HTH-TYPE TRANSCRIPTIONAL REGULATOR RUTR"/>
    <property type="match status" value="1"/>
</dbReference>
<dbReference type="PATRIC" id="fig|1307761.3.peg.1713"/>
<dbReference type="GO" id="GO:0003700">
    <property type="term" value="F:DNA-binding transcription factor activity"/>
    <property type="evidence" value="ECO:0007669"/>
    <property type="project" value="TreeGrafter"/>
</dbReference>
<dbReference type="GO" id="GO:0000976">
    <property type="term" value="F:transcription cis-regulatory region binding"/>
    <property type="evidence" value="ECO:0007669"/>
    <property type="project" value="TreeGrafter"/>
</dbReference>
<dbReference type="OrthoDB" id="9809994at2"/>
<name>V5WH37_9SPIO</name>
<dbReference type="Pfam" id="PF00440">
    <property type="entry name" value="TetR_N"/>
    <property type="match status" value="1"/>
</dbReference>
<dbReference type="SUPFAM" id="SSF46689">
    <property type="entry name" value="Homeodomain-like"/>
    <property type="match status" value="1"/>
</dbReference>
<feature type="DNA-binding region" description="H-T-H motif" evidence="4">
    <location>
        <begin position="35"/>
        <end position="54"/>
    </location>
</feature>
<reference evidence="6 7" key="1">
    <citation type="journal article" date="2015" name="Stand. Genomic Sci.">
        <title>Complete genome sequence and description of Salinispira pacifica gen. nov., sp. nov., a novel spirochaete isolated form a hypersaline microbial mat.</title>
        <authorList>
            <person name="Ben Hania W."/>
            <person name="Joseph M."/>
            <person name="Schumann P."/>
            <person name="Bunk B."/>
            <person name="Fiebig A."/>
            <person name="Sproer C."/>
            <person name="Klenk H.P."/>
            <person name="Fardeau M.L."/>
            <person name="Spring S."/>
        </authorList>
    </citation>
    <scope>NUCLEOTIDE SEQUENCE [LARGE SCALE GENOMIC DNA]</scope>
    <source>
        <strain evidence="6 7">L21-RPul-D2</strain>
    </source>
</reference>
<dbReference type="Proteomes" id="UP000018680">
    <property type="component" value="Chromosome"/>
</dbReference>
<dbReference type="InterPro" id="IPR050109">
    <property type="entry name" value="HTH-type_TetR-like_transc_reg"/>
</dbReference>
<keyword evidence="7" id="KW-1185">Reference proteome</keyword>
<keyword evidence="1" id="KW-0805">Transcription regulation</keyword>
<dbReference type="Gene3D" id="1.10.357.10">
    <property type="entry name" value="Tetracycline Repressor, domain 2"/>
    <property type="match status" value="1"/>
</dbReference>
<dbReference type="PRINTS" id="PR00455">
    <property type="entry name" value="HTHTETR"/>
</dbReference>
<evidence type="ECO:0000256" key="1">
    <source>
        <dbReference type="ARBA" id="ARBA00023015"/>
    </source>
</evidence>
<keyword evidence="3" id="KW-0804">Transcription</keyword>
<dbReference type="eggNOG" id="COG1309">
    <property type="taxonomic scope" value="Bacteria"/>
</dbReference>
<dbReference type="KEGG" id="slr:L21SP2_1719"/>
<feature type="domain" description="HTH tetR-type" evidence="5">
    <location>
        <begin position="12"/>
        <end position="72"/>
    </location>
</feature>
<dbReference type="InterPro" id="IPR001647">
    <property type="entry name" value="HTH_TetR"/>
</dbReference>
<dbReference type="EMBL" id="CP006939">
    <property type="protein sequence ID" value="AHC15098.1"/>
    <property type="molecule type" value="Genomic_DNA"/>
</dbReference>
<dbReference type="RefSeq" id="WP_024268017.1">
    <property type="nucleotide sequence ID" value="NC_023035.1"/>
</dbReference>
<evidence type="ECO:0000256" key="2">
    <source>
        <dbReference type="ARBA" id="ARBA00023125"/>
    </source>
</evidence>
<dbReference type="PANTHER" id="PTHR30055:SF234">
    <property type="entry name" value="HTH-TYPE TRANSCRIPTIONAL REGULATOR BETI"/>
    <property type="match status" value="1"/>
</dbReference>
<gene>
    <name evidence="6" type="ORF">L21SP2_1719</name>
</gene>
<dbReference type="PROSITE" id="PS50977">
    <property type="entry name" value="HTH_TETR_2"/>
    <property type="match status" value="1"/>
</dbReference>
<dbReference type="AlphaFoldDB" id="V5WH37"/>
<protein>
    <submittedName>
        <fullName evidence="6">Transcriptional regulator, TetR family</fullName>
    </submittedName>
</protein>
<evidence type="ECO:0000313" key="7">
    <source>
        <dbReference type="Proteomes" id="UP000018680"/>
    </source>
</evidence>
<evidence type="ECO:0000256" key="4">
    <source>
        <dbReference type="PROSITE-ProRule" id="PRU00335"/>
    </source>
</evidence>
<accession>V5WH37</accession>
<keyword evidence="2 4" id="KW-0238">DNA-binding</keyword>